<name>A0A7G1NF59_9ACTN</name>
<proteinExistence type="predicted"/>
<organism evidence="2 3">
    <name type="scientific">Streptomyces tuirus</name>
    <dbReference type="NCBI Taxonomy" id="68278"/>
    <lineage>
        <taxon>Bacteria</taxon>
        <taxon>Bacillati</taxon>
        <taxon>Actinomycetota</taxon>
        <taxon>Actinomycetes</taxon>
        <taxon>Kitasatosporales</taxon>
        <taxon>Streptomycetaceae</taxon>
        <taxon>Streptomyces</taxon>
    </lineage>
</organism>
<sequence>MIEQMVHTEPGADPAAIGLALAVASALHAPTGRAAETAPAPATRRASRAGKARRRALRG</sequence>
<protein>
    <submittedName>
        <fullName evidence="2">Uncharacterized protein</fullName>
    </submittedName>
</protein>
<dbReference type="Proteomes" id="UP000516373">
    <property type="component" value="Chromosome"/>
</dbReference>
<dbReference type="KEGG" id="stui:GCM10017668_32340"/>
<dbReference type="AlphaFoldDB" id="A0A7G1NF59"/>
<reference evidence="2 3" key="1">
    <citation type="journal article" date="2014" name="Int. J. Syst. Evol. Microbiol.">
        <title>Complete genome sequence of Corynebacterium casei LMG S-19264T (=DSM 44701T), isolated from a smear-ripened cheese.</title>
        <authorList>
            <consortium name="US DOE Joint Genome Institute (JGI-PGF)"/>
            <person name="Walter F."/>
            <person name="Albersmeier A."/>
            <person name="Kalinowski J."/>
            <person name="Ruckert C."/>
        </authorList>
    </citation>
    <scope>NUCLEOTIDE SEQUENCE [LARGE SCALE GENOMIC DNA]</scope>
    <source>
        <strain evidence="2 3">JCM 4255</strain>
    </source>
</reference>
<gene>
    <name evidence="2" type="ORF">GCM10017668_32340</name>
</gene>
<feature type="region of interest" description="Disordered" evidence="1">
    <location>
        <begin position="30"/>
        <end position="59"/>
    </location>
</feature>
<evidence type="ECO:0000313" key="2">
    <source>
        <dbReference type="EMBL" id="BCL21391.1"/>
    </source>
</evidence>
<evidence type="ECO:0000256" key="1">
    <source>
        <dbReference type="SAM" id="MobiDB-lite"/>
    </source>
</evidence>
<dbReference type="EMBL" id="AP023439">
    <property type="protein sequence ID" value="BCL21391.1"/>
    <property type="molecule type" value="Genomic_DNA"/>
</dbReference>
<accession>A0A7G1NF59</accession>
<evidence type="ECO:0000313" key="3">
    <source>
        <dbReference type="Proteomes" id="UP000516373"/>
    </source>
</evidence>
<feature type="compositionally biased region" description="Low complexity" evidence="1">
    <location>
        <begin position="30"/>
        <end position="44"/>
    </location>
</feature>
<dbReference type="RefSeq" id="WP_190900384.1">
    <property type="nucleotide sequence ID" value="NZ_AP023439.1"/>
</dbReference>
<feature type="compositionally biased region" description="Basic residues" evidence="1">
    <location>
        <begin position="45"/>
        <end position="59"/>
    </location>
</feature>